<evidence type="ECO:0000256" key="1">
    <source>
        <dbReference type="ARBA" id="ARBA00007465"/>
    </source>
</evidence>
<gene>
    <name evidence="7 11" type="primary">rpsD</name>
    <name evidence="11" type="ORF">TTHT_1392</name>
</gene>
<feature type="domain" description="RNA-binding S4" evidence="9">
    <location>
        <begin position="99"/>
        <end position="159"/>
    </location>
</feature>
<proteinExistence type="inferred from homology"/>
<feature type="domain" description="Small ribosomal subunit protein uS4 N-terminal" evidence="10">
    <location>
        <begin position="3"/>
        <end position="98"/>
    </location>
</feature>
<dbReference type="Pfam" id="PF01479">
    <property type="entry name" value="S4"/>
    <property type="match status" value="1"/>
</dbReference>
<name>A0A7R6PHV6_9BACT</name>
<dbReference type="SUPFAM" id="SSF55174">
    <property type="entry name" value="Alpha-L RNA-binding motif"/>
    <property type="match status" value="1"/>
</dbReference>
<dbReference type="FunFam" id="3.10.290.10:FF:000001">
    <property type="entry name" value="30S ribosomal protein S4"/>
    <property type="match status" value="1"/>
</dbReference>
<dbReference type="Pfam" id="PF00163">
    <property type="entry name" value="Ribosomal_S4"/>
    <property type="match status" value="1"/>
</dbReference>
<evidence type="ECO:0000256" key="4">
    <source>
        <dbReference type="ARBA" id="ARBA00022980"/>
    </source>
</evidence>
<comment type="function">
    <text evidence="7">With S5 and S12 plays an important role in translational accuracy.</text>
</comment>
<comment type="similarity">
    <text evidence="1 7 8">Belongs to the universal ribosomal protein uS4 family.</text>
</comment>
<dbReference type="FunFam" id="1.10.1050.10:FF:000001">
    <property type="entry name" value="30S ribosomal protein S4"/>
    <property type="match status" value="1"/>
</dbReference>
<dbReference type="InterPro" id="IPR018079">
    <property type="entry name" value="Ribosomal_uS4_CS"/>
</dbReference>
<dbReference type="NCBIfam" id="NF003717">
    <property type="entry name" value="PRK05327.1"/>
    <property type="match status" value="1"/>
</dbReference>
<dbReference type="SMART" id="SM01390">
    <property type="entry name" value="Ribosomal_S4"/>
    <property type="match status" value="1"/>
</dbReference>
<evidence type="ECO:0000256" key="8">
    <source>
        <dbReference type="RuleBase" id="RU003699"/>
    </source>
</evidence>
<evidence type="ECO:0000256" key="3">
    <source>
        <dbReference type="ARBA" id="ARBA00022884"/>
    </source>
</evidence>
<keyword evidence="2 7" id="KW-0699">rRNA-binding</keyword>
<evidence type="ECO:0000313" key="11">
    <source>
        <dbReference type="EMBL" id="BBB32904.1"/>
    </source>
</evidence>
<dbReference type="PROSITE" id="PS00632">
    <property type="entry name" value="RIBOSOMAL_S4"/>
    <property type="match status" value="1"/>
</dbReference>
<dbReference type="KEGG" id="thyd:TTHT_1392"/>
<keyword evidence="4 7" id="KW-0689">Ribosomal protein</keyword>
<dbReference type="GO" id="GO:0006412">
    <property type="term" value="P:translation"/>
    <property type="evidence" value="ECO:0007669"/>
    <property type="project" value="UniProtKB-UniRule"/>
</dbReference>
<evidence type="ECO:0000256" key="7">
    <source>
        <dbReference type="HAMAP-Rule" id="MF_01306"/>
    </source>
</evidence>
<dbReference type="SMART" id="SM00363">
    <property type="entry name" value="S4"/>
    <property type="match status" value="1"/>
</dbReference>
<dbReference type="AlphaFoldDB" id="A0A7R6PHV6"/>
<reference evidence="11 12" key="1">
    <citation type="journal article" date="2012" name="Extremophiles">
        <title>Thermotomaculum hydrothermale gen. nov., sp. nov., a novel heterotrophic thermophile within the phylum Acidobacteria from a deep-sea hydrothermal vent chimney in the Southern Okinawa Trough.</title>
        <authorList>
            <person name="Izumi H."/>
            <person name="Nunoura T."/>
            <person name="Miyazaki M."/>
            <person name="Mino S."/>
            <person name="Toki T."/>
            <person name="Takai K."/>
            <person name="Sako Y."/>
            <person name="Sawabe T."/>
            <person name="Nakagawa S."/>
        </authorList>
    </citation>
    <scope>NUCLEOTIDE SEQUENCE [LARGE SCALE GENOMIC DNA]</scope>
    <source>
        <strain evidence="11 12">AC55</strain>
    </source>
</reference>
<dbReference type="InterPro" id="IPR036986">
    <property type="entry name" value="S4_RNA-bd_sf"/>
</dbReference>
<dbReference type="InterPro" id="IPR022801">
    <property type="entry name" value="Ribosomal_uS4"/>
</dbReference>
<dbReference type="Gene3D" id="3.10.290.10">
    <property type="entry name" value="RNA-binding S4 domain"/>
    <property type="match status" value="1"/>
</dbReference>
<keyword evidence="3 7" id="KW-0694">RNA-binding</keyword>
<dbReference type="CDD" id="cd00165">
    <property type="entry name" value="S4"/>
    <property type="match status" value="1"/>
</dbReference>
<dbReference type="InterPro" id="IPR002942">
    <property type="entry name" value="S4_RNA-bd"/>
</dbReference>
<dbReference type="RefSeq" id="WP_201327206.1">
    <property type="nucleotide sequence ID" value="NZ_AP017470.1"/>
</dbReference>
<dbReference type="HAMAP" id="MF_01306_B">
    <property type="entry name" value="Ribosomal_uS4_B"/>
    <property type="match status" value="1"/>
</dbReference>
<evidence type="ECO:0000256" key="6">
    <source>
        <dbReference type="ARBA" id="ARBA00035254"/>
    </source>
</evidence>
<dbReference type="InterPro" id="IPR001912">
    <property type="entry name" value="Ribosomal_uS4_N"/>
</dbReference>
<protein>
    <recommendedName>
        <fullName evidence="6 7">Small ribosomal subunit protein uS4</fullName>
    </recommendedName>
</protein>
<dbReference type="GO" id="GO:0015935">
    <property type="term" value="C:small ribosomal subunit"/>
    <property type="evidence" value="ECO:0007669"/>
    <property type="project" value="InterPro"/>
</dbReference>
<dbReference type="PANTHER" id="PTHR11831">
    <property type="entry name" value="30S 40S RIBOSOMAL PROTEIN"/>
    <property type="match status" value="1"/>
</dbReference>
<keyword evidence="12" id="KW-1185">Reference proteome</keyword>
<evidence type="ECO:0000313" key="12">
    <source>
        <dbReference type="Proteomes" id="UP000595564"/>
    </source>
</evidence>
<dbReference type="InterPro" id="IPR005709">
    <property type="entry name" value="Ribosomal_uS4_bac-type"/>
</dbReference>
<dbReference type="GO" id="GO:0042274">
    <property type="term" value="P:ribosomal small subunit biogenesis"/>
    <property type="evidence" value="ECO:0007669"/>
    <property type="project" value="TreeGrafter"/>
</dbReference>
<dbReference type="EMBL" id="AP017470">
    <property type="protein sequence ID" value="BBB32904.1"/>
    <property type="molecule type" value="Genomic_DNA"/>
</dbReference>
<dbReference type="GO" id="GO:0003735">
    <property type="term" value="F:structural constituent of ribosome"/>
    <property type="evidence" value="ECO:0007669"/>
    <property type="project" value="InterPro"/>
</dbReference>
<dbReference type="GO" id="GO:0019843">
    <property type="term" value="F:rRNA binding"/>
    <property type="evidence" value="ECO:0007669"/>
    <property type="project" value="UniProtKB-UniRule"/>
</dbReference>
<evidence type="ECO:0000259" key="9">
    <source>
        <dbReference type="SMART" id="SM00363"/>
    </source>
</evidence>
<dbReference type="PROSITE" id="PS50889">
    <property type="entry name" value="S4"/>
    <property type="match status" value="1"/>
</dbReference>
<comment type="subunit">
    <text evidence="7">Part of the 30S ribosomal subunit. Contacts protein S5. The interaction surface between S4 and S5 is involved in control of translational fidelity.</text>
</comment>
<accession>A0A7R6PHV6</accession>
<dbReference type="NCBIfam" id="TIGR01017">
    <property type="entry name" value="rpsD_bact"/>
    <property type="match status" value="1"/>
</dbReference>
<dbReference type="PANTHER" id="PTHR11831:SF4">
    <property type="entry name" value="SMALL RIBOSOMAL SUBUNIT PROTEIN US4M"/>
    <property type="match status" value="1"/>
</dbReference>
<evidence type="ECO:0000256" key="2">
    <source>
        <dbReference type="ARBA" id="ARBA00022730"/>
    </source>
</evidence>
<dbReference type="Gene3D" id="1.10.1050.10">
    <property type="entry name" value="Ribosomal Protein S4 Delta 41, Chain A, domain 1"/>
    <property type="match status" value="1"/>
</dbReference>
<comment type="function">
    <text evidence="7">One of the primary rRNA binding proteins, it binds directly to 16S rRNA where it nucleates assembly of the body of the 30S subunit.</text>
</comment>
<evidence type="ECO:0000256" key="5">
    <source>
        <dbReference type="ARBA" id="ARBA00023274"/>
    </source>
</evidence>
<evidence type="ECO:0000259" key="10">
    <source>
        <dbReference type="SMART" id="SM01390"/>
    </source>
</evidence>
<sequence length="209" mass="24334">MARYTGPACKLCRREGMKLFLKGERCFKDKCAFDRRPFPPGQHGRMRNKPPIGYAAQLREKEKVKRIYGVLEKQFRKYYEMASRKKGVTGELLLQFLERRLDNVVYRLGFATSRRQARQLVNHGHILVDGRKVDIPSYLVKEGQVIEVKEKSRKIPSIEESIKTAKGRGIPEWLELKPEEFKGVVKSLPKRADITLDINEQLIIELYSK</sequence>
<keyword evidence="5 7" id="KW-0687">Ribonucleoprotein</keyword>
<organism evidence="11 12">
    <name type="scientific">Thermotomaculum hydrothermale</name>
    <dbReference type="NCBI Taxonomy" id="981385"/>
    <lineage>
        <taxon>Bacteria</taxon>
        <taxon>Pseudomonadati</taxon>
        <taxon>Acidobacteriota</taxon>
        <taxon>Holophagae</taxon>
        <taxon>Thermotomaculales</taxon>
        <taxon>Thermotomaculaceae</taxon>
        <taxon>Thermotomaculum</taxon>
    </lineage>
</organism>
<dbReference type="Proteomes" id="UP000595564">
    <property type="component" value="Chromosome"/>
</dbReference>